<dbReference type="InterPro" id="IPR041388">
    <property type="entry name" value="FHA_2"/>
</dbReference>
<dbReference type="Pfam" id="PF17913">
    <property type="entry name" value="FHA_2"/>
    <property type="match status" value="1"/>
</dbReference>
<keyword evidence="4" id="KW-0234">DNA repair</keyword>
<accession>A0A8B8IW98</accession>
<evidence type="ECO:0000256" key="6">
    <source>
        <dbReference type="SAM" id="MobiDB-lite"/>
    </source>
</evidence>
<comment type="subcellular location">
    <subcellularLocation>
        <location evidence="1">Nucleus</location>
    </subcellularLocation>
</comment>
<dbReference type="Gene3D" id="2.60.200.20">
    <property type="match status" value="1"/>
</dbReference>
<dbReference type="GeneID" id="113403579"/>
<dbReference type="PANTHER" id="PTHR21315:SF2">
    <property type="entry name" value="APRATAXIN AND PNK-LIKE FACTOR"/>
    <property type="match status" value="1"/>
</dbReference>
<proteinExistence type="predicted"/>
<dbReference type="RefSeq" id="XP_026499951.2">
    <property type="nucleotide sequence ID" value="XM_026644166.2"/>
</dbReference>
<evidence type="ECO:0000313" key="10">
    <source>
        <dbReference type="RefSeq" id="XP_026499951.2"/>
    </source>
</evidence>
<feature type="compositionally biased region" description="Basic and acidic residues" evidence="6">
    <location>
        <begin position="208"/>
        <end position="217"/>
    </location>
</feature>
<evidence type="ECO:0000259" key="7">
    <source>
        <dbReference type="Pfam" id="PF10283"/>
    </source>
</evidence>
<evidence type="ECO:0000256" key="1">
    <source>
        <dbReference type="ARBA" id="ARBA00004123"/>
    </source>
</evidence>
<reference evidence="10" key="1">
    <citation type="submission" date="2025-08" db="UniProtKB">
        <authorList>
            <consortium name="RefSeq"/>
        </authorList>
    </citation>
    <scope>IDENTIFICATION</scope>
    <source>
        <tissue evidence="10">Whole body</tissue>
    </source>
</reference>
<dbReference type="SUPFAM" id="SSF49879">
    <property type="entry name" value="SMAD/FHA domain"/>
    <property type="match status" value="1"/>
</dbReference>
<evidence type="ECO:0000256" key="4">
    <source>
        <dbReference type="ARBA" id="ARBA00023204"/>
    </source>
</evidence>
<feature type="compositionally biased region" description="Low complexity" evidence="6">
    <location>
        <begin position="194"/>
        <end position="206"/>
    </location>
</feature>
<keyword evidence="2" id="KW-0227">DNA damage</keyword>
<dbReference type="InterPro" id="IPR008984">
    <property type="entry name" value="SMAD_FHA_dom_sf"/>
</dbReference>
<name>A0A8B8IW98_VANTA</name>
<keyword evidence="9" id="KW-1185">Reference proteome</keyword>
<sequence>MTIKLIRIDASNSTKVQLGHGEHIVGRGKLLDCNDKRISREHGELLVDDETITIKALHLNPCFFKLKDSKAIEILHLGSSKTLHNGDRFGLLPDDFWYEVIYCPDGEDSGKTESEKNTEEYALMEAVPSENNTLNLNKVNIDGSGGFNCDNKDSYNNSRAESPSLISTHSENTIQINQHITVPKDNEPVQPEVSGSGLSNSQNQSNEQKVKNDDESNNKSPSIKRSHSPDSGDVKKVKTENVTVKVDPDDVKPGPSDLAADANINDGAAKDKPNRPRERCIYGVNCYRRNPQHLSQFSHPRDADWGAGERGACPYGAACRRPDPRHWRCHDHPPGTLPPPRPGMQVVERRGNVFFINAQTVNFYDDHFQVEDTDGDSVDYDYEF</sequence>
<dbReference type="Pfam" id="PF10283">
    <property type="entry name" value="zf-CCHH"/>
    <property type="match status" value="1"/>
</dbReference>
<feature type="region of interest" description="Disordered" evidence="6">
    <location>
        <begin position="181"/>
        <end position="276"/>
    </location>
</feature>
<protein>
    <submittedName>
        <fullName evidence="10">Aprataxin and PNK-like factor isoform X2</fullName>
    </submittedName>
</protein>
<dbReference type="InterPro" id="IPR019406">
    <property type="entry name" value="APLF_PBZ"/>
</dbReference>
<evidence type="ECO:0000313" key="9">
    <source>
        <dbReference type="Proteomes" id="UP001652626"/>
    </source>
</evidence>
<evidence type="ECO:0000256" key="3">
    <source>
        <dbReference type="ARBA" id="ARBA00022801"/>
    </source>
</evidence>
<evidence type="ECO:0000256" key="5">
    <source>
        <dbReference type="ARBA" id="ARBA00023242"/>
    </source>
</evidence>
<dbReference type="Proteomes" id="UP001652626">
    <property type="component" value="Chromosome 16"/>
</dbReference>
<organism evidence="9 10">
    <name type="scientific">Vanessa tameamea</name>
    <name type="common">Kamehameha butterfly</name>
    <dbReference type="NCBI Taxonomy" id="334116"/>
    <lineage>
        <taxon>Eukaryota</taxon>
        <taxon>Metazoa</taxon>
        <taxon>Ecdysozoa</taxon>
        <taxon>Arthropoda</taxon>
        <taxon>Hexapoda</taxon>
        <taxon>Insecta</taxon>
        <taxon>Pterygota</taxon>
        <taxon>Neoptera</taxon>
        <taxon>Endopterygota</taxon>
        <taxon>Lepidoptera</taxon>
        <taxon>Glossata</taxon>
        <taxon>Ditrysia</taxon>
        <taxon>Papilionoidea</taxon>
        <taxon>Nymphalidae</taxon>
        <taxon>Nymphalinae</taxon>
        <taxon>Vanessa</taxon>
    </lineage>
</organism>
<feature type="domain" description="PBZ-type" evidence="7">
    <location>
        <begin position="277"/>
        <end position="302"/>
    </location>
</feature>
<dbReference type="PANTHER" id="PTHR21315">
    <property type="entry name" value="APRATAXIN AND PNK-LIKE FACTOR-RELATED"/>
    <property type="match status" value="1"/>
</dbReference>
<feature type="compositionally biased region" description="Basic and acidic residues" evidence="6">
    <location>
        <begin position="227"/>
        <end position="239"/>
    </location>
</feature>
<feature type="domain" description="PNK FHA" evidence="8">
    <location>
        <begin position="11"/>
        <end position="64"/>
    </location>
</feature>
<evidence type="ECO:0000259" key="8">
    <source>
        <dbReference type="Pfam" id="PF17913"/>
    </source>
</evidence>
<gene>
    <name evidence="10" type="primary">LOC113403579</name>
</gene>
<keyword evidence="3" id="KW-0378">Hydrolase</keyword>
<keyword evidence="5" id="KW-0539">Nucleus</keyword>
<evidence type="ECO:0000256" key="2">
    <source>
        <dbReference type="ARBA" id="ARBA00022763"/>
    </source>
</evidence>
<dbReference type="InterPro" id="IPR039253">
    <property type="entry name" value="APLF"/>
</dbReference>